<dbReference type="InterPro" id="IPR046111">
    <property type="entry name" value="DUF6048"/>
</dbReference>
<gene>
    <name evidence="1" type="ORF">C8N26_1820</name>
</gene>
<evidence type="ECO:0000313" key="2">
    <source>
        <dbReference type="Proteomes" id="UP000285780"/>
    </source>
</evidence>
<dbReference type="AlphaFoldDB" id="A0A420E004"/>
<organism evidence="1 2">
    <name type="scientific">Tenacibaculum lutimaris</name>
    <dbReference type="NCBI Taxonomy" id="285258"/>
    <lineage>
        <taxon>Bacteria</taxon>
        <taxon>Pseudomonadati</taxon>
        <taxon>Bacteroidota</taxon>
        <taxon>Flavobacteriia</taxon>
        <taxon>Flavobacteriales</taxon>
        <taxon>Flavobacteriaceae</taxon>
        <taxon>Tenacibaculum</taxon>
    </lineage>
</organism>
<reference evidence="1 2" key="1">
    <citation type="submission" date="2018-09" db="EMBL/GenBank/DDBJ databases">
        <title>Genomic Encyclopedia of Archaeal and Bacterial Type Strains, Phase II (KMG-II): from individual species to whole genera.</title>
        <authorList>
            <person name="Goeker M."/>
        </authorList>
    </citation>
    <scope>NUCLEOTIDE SEQUENCE [LARGE SCALE GENOMIC DNA]</scope>
    <source>
        <strain evidence="1 2">DSM 16505</strain>
    </source>
</reference>
<sequence length="241" mass="27576">MYKYFISLCFAFVFINGYSQQNTTKEKPEEKKDTITYKTGYGLRIGIDISKPALSIVDKSYSGLELVGDYRISKKWYVAAEIGHEDETTYEDFSSSSSKGSYIRLGANYNAYENWLDMNNEIYVGMRYGFAIFDHTLNSYQPNVSSGTENLPPYFPSNPVTTPMSDDGLTAHWTELQLGIKAETFKNLFIGFSFSYKIMLSVDDQKDFKTLYTPGFNRVFESNTGFGFNYTISYLIPFVNK</sequence>
<dbReference type="EMBL" id="RAQM01000009">
    <property type="protein sequence ID" value="RKF03435.1"/>
    <property type="molecule type" value="Genomic_DNA"/>
</dbReference>
<protein>
    <recommendedName>
        <fullName evidence="3">Outer membrane protein with beta-barrel domain</fullName>
    </recommendedName>
</protein>
<accession>A0A420E004</accession>
<evidence type="ECO:0008006" key="3">
    <source>
        <dbReference type="Google" id="ProtNLM"/>
    </source>
</evidence>
<evidence type="ECO:0000313" key="1">
    <source>
        <dbReference type="EMBL" id="RKF03435.1"/>
    </source>
</evidence>
<comment type="caution">
    <text evidence="1">The sequence shown here is derived from an EMBL/GenBank/DDBJ whole genome shotgun (WGS) entry which is preliminary data.</text>
</comment>
<dbReference type="RefSeq" id="WP_120186994.1">
    <property type="nucleotide sequence ID" value="NZ_RAQM01000009.1"/>
</dbReference>
<proteinExistence type="predicted"/>
<dbReference type="Proteomes" id="UP000285780">
    <property type="component" value="Unassembled WGS sequence"/>
</dbReference>
<keyword evidence="2" id="KW-1185">Reference proteome</keyword>
<name>A0A420E004_9FLAO</name>
<dbReference type="Pfam" id="PF19515">
    <property type="entry name" value="DUF6048"/>
    <property type="match status" value="1"/>
</dbReference>